<name>I4G694_MICAE</name>
<dbReference type="HOGENOM" id="CLU_2666971_0_0_3"/>
<dbReference type="EMBL" id="CAIJ01000402">
    <property type="protein sequence ID" value="CCI03455.1"/>
    <property type="molecule type" value="Genomic_DNA"/>
</dbReference>
<gene>
    <name evidence="1" type="ORF">MICAC_4600004</name>
</gene>
<proteinExistence type="predicted"/>
<dbReference type="Proteomes" id="UP000003480">
    <property type="component" value="Unassembled WGS sequence"/>
</dbReference>
<protein>
    <submittedName>
        <fullName evidence="1">Uncharacterized protein</fullName>
    </submittedName>
</protein>
<organism evidence="1 2">
    <name type="scientific">Microcystis aeruginosa PCC 9443</name>
    <dbReference type="NCBI Taxonomy" id="1160281"/>
    <lineage>
        <taxon>Bacteria</taxon>
        <taxon>Bacillati</taxon>
        <taxon>Cyanobacteriota</taxon>
        <taxon>Cyanophyceae</taxon>
        <taxon>Oscillatoriophycideae</taxon>
        <taxon>Chroococcales</taxon>
        <taxon>Microcystaceae</taxon>
        <taxon>Microcystis</taxon>
    </lineage>
</organism>
<comment type="caution">
    <text evidence="1">The sequence shown here is derived from an EMBL/GenBank/DDBJ whole genome shotgun (WGS) entry which is preliminary data.</text>
</comment>
<evidence type="ECO:0000313" key="1">
    <source>
        <dbReference type="EMBL" id="CCI03455.1"/>
    </source>
</evidence>
<sequence>MYLLGERSSPLHCGQNPLLQGRNACALFEQLLLLTLSERKSPTGYHFSLFASQRMQAWQAFERGCLSWIEKFGMS</sequence>
<evidence type="ECO:0000313" key="2">
    <source>
        <dbReference type="Proteomes" id="UP000003480"/>
    </source>
</evidence>
<accession>I4G694</accession>
<dbReference type="AlphaFoldDB" id="I4G694"/>
<reference evidence="1 2" key="1">
    <citation type="submission" date="2012-04" db="EMBL/GenBank/DDBJ databases">
        <authorList>
            <person name="Genoscope - CEA"/>
        </authorList>
    </citation>
    <scope>NUCLEOTIDE SEQUENCE [LARGE SCALE GENOMIC DNA]</scope>
    <source>
        <strain evidence="1 2">9443</strain>
    </source>
</reference>